<dbReference type="RefSeq" id="WP_189567125.1">
    <property type="nucleotide sequence ID" value="NZ_BMXI01000002.1"/>
</dbReference>
<protein>
    <recommendedName>
        <fullName evidence="3">Magnesium-dependent phosphatase-1</fullName>
    </recommendedName>
</protein>
<dbReference type="Gene3D" id="3.40.50.1000">
    <property type="entry name" value="HAD superfamily/HAD-like"/>
    <property type="match status" value="1"/>
</dbReference>
<dbReference type="Proteomes" id="UP000644507">
    <property type="component" value="Unassembled WGS sequence"/>
</dbReference>
<dbReference type="AlphaFoldDB" id="A0A918TEV4"/>
<sequence length="161" mass="17945">MAQLIVFDLDLTLWHCGTLLWCDQLRPPLSQDKEGRVRDADGVEVRLYDEVPTLLENLADEGYLLALASRTSAPPIARQLLELFGIRSYFEHEEIYPGDKSTHFASLQEKTGVPYSEMLFFDDEPRNVSSVGRLGAQAVLVSSGVYQAIVSRALETGLSLD</sequence>
<keyword evidence="2" id="KW-1185">Reference proteome</keyword>
<dbReference type="InterPro" id="IPR036412">
    <property type="entry name" value="HAD-like_sf"/>
</dbReference>
<dbReference type="PANTHER" id="PTHR17901">
    <property type="entry name" value="MAGNESIUM-DEPENDENT PHOSPHATASE 1 MDP1"/>
    <property type="match status" value="1"/>
</dbReference>
<dbReference type="NCBIfam" id="TIGR01681">
    <property type="entry name" value="HAD-SF-IIIC"/>
    <property type="match status" value="1"/>
</dbReference>
<reference evidence="1" key="2">
    <citation type="submission" date="2020-09" db="EMBL/GenBank/DDBJ databases">
        <authorList>
            <person name="Sun Q."/>
            <person name="Kim S."/>
        </authorList>
    </citation>
    <scope>NUCLEOTIDE SEQUENCE</scope>
    <source>
        <strain evidence="1">KCTC 12988</strain>
    </source>
</reference>
<dbReference type="GO" id="GO:0003993">
    <property type="term" value="F:acid phosphatase activity"/>
    <property type="evidence" value="ECO:0007669"/>
    <property type="project" value="TreeGrafter"/>
</dbReference>
<evidence type="ECO:0008006" key="3">
    <source>
        <dbReference type="Google" id="ProtNLM"/>
    </source>
</evidence>
<dbReference type="InterPro" id="IPR023214">
    <property type="entry name" value="HAD_sf"/>
</dbReference>
<name>A0A918TEV4_9BACT</name>
<gene>
    <name evidence="1" type="ORF">GCM10007100_05430</name>
</gene>
<accession>A0A918TEV4</accession>
<proteinExistence type="predicted"/>
<dbReference type="InterPro" id="IPR010036">
    <property type="entry name" value="MDP_1_eu_arc"/>
</dbReference>
<evidence type="ECO:0000313" key="2">
    <source>
        <dbReference type="Proteomes" id="UP000644507"/>
    </source>
</evidence>
<dbReference type="Pfam" id="PF12689">
    <property type="entry name" value="Acid_PPase"/>
    <property type="match status" value="1"/>
</dbReference>
<evidence type="ECO:0000313" key="1">
    <source>
        <dbReference type="EMBL" id="GHC43252.1"/>
    </source>
</evidence>
<dbReference type="SFLD" id="SFLDG01131">
    <property type="entry name" value="C1.5.2:_MDP_Like"/>
    <property type="match status" value="1"/>
</dbReference>
<dbReference type="PANTHER" id="PTHR17901:SF14">
    <property type="entry name" value="MAGNESIUM-DEPENDENT PHOSPHATASE 1"/>
    <property type="match status" value="1"/>
</dbReference>
<dbReference type="SFLD" id="SFLDG01129">
    <property type="entry name" value="C1.5:_HAD__Beta-PGM__Phosphata"/>
    <property type="match status" value="1"/>
</dbReference>
<organism evidence="1 2">
    <name type="scientific">Roseibacillus persicicus</name>
    <dbReference type="NCBI Taxonomy" id="454148"/>
    <lineage>
        <taxon>Bacteria</taxon>
        <taxon>Pseudomonadati</taxon>
        <taxon>Verrucomicrobiota</taxon>
        <taxon>Verrucomicrobiia</taxon>
        <taxon>Verrucomicrobiales</taxon>
        <taxon>Verrucomicrobiaceae</taxon>
        <taxon>Roseibacillus</taxon>
    </lineage>
</organism>
<dbReference type="SFLD" id="SFLDS00003">
    <property type="entry name" value="Haloacid_Dehalogenase"/>
    <property type="match status" value="1"/>
</dbReference>
<dbReference type="EMBL" id="BMXI01000002">
    <property type="protein sequence ID" value="GHC43252.1"/>
    <property type="molecule type" value="Genomic_DNA"/>
</dbReference>
<dbReference type="NCBIfam" id="TIGR01685">
    <property type="entry name" value="MDP-1"/>
    <property type="match status" value="1"/>
</dbReference>
<reference evidence="1" key="1">
    <citation type="journal article" date="2014" name="Int. J. Syst. Evol. Microbiol.">
        <title>Complete genome sequence of Corynebacterium casei LMG S-19264T (=DSM 44701T), isolated from a smear-ripened cheese.</title>
        <authorList>
            <consortium name="US DOE Joint Genome Institute (JGI-PGF)"/>
            <person name="Walter F."/>
            <person name="Albersmeier A."/>
            <person name="Kalinowski J."/>
            <person name="Ruckert C."/>
        </authorList>
    </citation>
    <scope>NUCLEOTIDE SEQUENCE</scope>
    <source>
        <strain evidence="1">KCTC 12988</strain>
    </source>
</reference>
<dbReference type="InterPro" id="IPR010033">
    <property type="entry name" value="HAD_SF_ppase_IIIC"/>
</dbReference>
<comment type="caution">
    <text evidence="1">The sequence shown here is derived from an EMBL/GenBank/DDBJ whole genome shotgun (WGS) entry which is preliminary data.</text>
</comment>
<dbReference type="SUPFAM" id="SSF56784">
    <property type="entry name" value="HAD-like"/>
    <property type="match status" value="1"/>
</dbReference>